<sequence>MRNSARTRPWSSYQYRGLGRSVLILGGVAVRCVECIERAEFHRDNRVQAMREKPQAMREIPYTQLALGEFRRSETRDKNRYASGYDNSRRRLSTYGRPGMFSIQTQWNAAELLQCTAGKLLDMPSYESLYGKTAFRCGDLGTALVSRTIY</sequence>
<dbReference type="Proteomes" id="UP001221142">
    <property type="component" value="Unassembled WGS sequence"/>
</dbReference>
<protein>
    <submittedName>
        <fullName evidence="1">Uncharacterized protein</fullName>
    </submittedName>
</protein>
<proteinExistence type="predicted"/>
<accession>A0AAD7FJB2</accession>
<keyword evidence="2" id="KW-1185">Reference proteome</keyword>
<evidence type="ECO:0000313" key="1">
    <source>
        <dbReference type="EMBL" id="KAJ7622213.1"/>
    </source>
</evidence>
<evidence type="ECO:0000313" key="2">
    <source>
        <dbReference type="Proteomes" id="UP001221142"/>
    </source>
</evidence>
<organism evidence="1 2">
    <name type="scientific">Roridomyces roridus</name>
    <dbReference type="NCBI Taxonomy" id="1738132"/>
    <lineage>
        <taxon>Eukaryota</taxon>
        <taxon>Fungi</taxon>
        <taxon>Dikarya</taxon>
        <taxon>Basidiomycota</taxon>
        <taxon>Agaricomycotina</taxon>
        <taxon>Agaricomycetes</taxon>
        <taxon>Agaricomycetidae</taxon>
        <taxon>Agaricales</taxon>
        <taxon>Marasmiineae</taxon>
        <taxon>Mycenaceae</taxon>
        <taxon>Roridomyces</taxon>
    </lineage>
</organism>
<gene>
    <name evidence="1" type="ORF">FB45DRAFT_122866</name>
</gene>
<comment type="caution">
    <text evidence="1">The sequence shown here is derived from an EMBL/GenBank/DDBJ whole genome shotgun (WGS) entry which is preliminary data.</text>
</comment>
<reference evidence="1" key="1">
    <citation type="submission" date="2023-03" db="EMBL/GenBank/DDBJ databases">
        <title>Massive genome expansion in bonnet fungi (Mycena s.s.) driven by repeated elements and novel gene families across ecological guilds.</title>
        <authorList>
            <consortium name="Lawrence Berkeley National Laboratory"/>
            <person name="Harder C.B."/>
            <person name="Miyauchi S."/>
            <person name="Viragh M."/>
            <person name="Kuo A."/>
            <person name="Thoen E."/>
            <person name="Andreopoulos B."/>
            <person name="Lu D."/>
            <person name="Skrede I."/>
            <person name="Drula E."/>
            <person name="Henrissat B."/>
            <person name="Morin E."/>
            <person name="Kohler A."/>
            <person name="Barry K."/>
            <person name="LaButti K."/>
            <person name="Morin E."/>
            <person name="Salamov A."/>
            <person name="Lipzen A."/>
            <person name="Mereny Z."/>
            <person name="Hegedus B."/>
            <person name="Baldrian P."/>
            <person name="Stursova M."/>
            <person name="Weitz H."/>
            <person name="Taylor A."/>
            <person name="Grigoriev I.V."/>
            <person name="Nagy L.G."/>
            <person name="Martin F."/>
            <person name="Kauserud H."/>
        </authorList>
    </citation>
    <scope>NUCLEOTIDE SEQUENCE</scope>
    <source>
        <strain evidence="1">9284</strain>
    </source>
</reference>
<name>A0AAD7FJB2_9AGAR</name>
<dbReference type="AlphaFoldDB" id="A0AAD7FJB2"/>
<dbReference type="EMBL" id="JARKIF010000015">
    <property type="protein sequence ID" value="KAJ7622213.1"/>
    <property type="molecule type" value="Genomic_DNA"/>
</dbReference>